<dbReference type="SUPFAM" id="SSF55874">
    <property type="entry name" value="ATPase domain of HSP90 chaperone/DNA topoisomerase II/histidine kinase"/>
    <property type="match status" value="1"/>
</dbReference>
<dbReference type="PANTHER" id="PTHR43711:SF26">
    <property type="entry name" value="SENSOR HISTIDINE KINASE RCSC"/>
    <property type="match status" value="1"/>
</dbReference>
<organism evidence="14 15">
    <name type="scientific">Dongia mobilis</name>
    <dbReference type="NCBI Taxonomy" id="578943"/>
    <lineage>
        <taxon>Bacteria</taxon>
        <taxon>Pseudomonadati</taxon>
        <taxon>Pseudomonadota</taxon>
        <taxon>Alphaproteobacteria</taxon>
        <taxon>Rhodospirillales</taxon>
        <taxon>Dongiaceae</taxon>
        <taxon>Dongia</taxon>
    </lineage>
</organism>
<dbReference type="CDD" id="cd16922">
    <property type="entry name" value="HATPase_EvgS-ArcB-TorS-like"/>
    <property type="match status" value="1"/>
</dbReference>
<dbReference type="Proteomes" id="UP000295783">
    <property type="component" value="Unassembled WGS sequence"/>
</dbReference>
<sequence length="581" mass="63446">MPIAKFAPGSGRASVRRMLAWLRGDNPLRLVTLAIIALTLAVAVASIWWLHALNRANIERELTNLSVALSEHVNRTMQTIDLVLSQSLDRIKTQDLADPADRLRLHLAFRDIADSLAFVRTLAVFDADGRAQAISREHPAPEHDIADREYFRLLRDGAVTGTYISGPLRSATTGEPGIAFSRAIIRPDGSFGGIVRVGLDMDYLQDFFAAIDLGPQTAVTLIRDDGILLMRSPPDPEVEGMDLSDTPVFNRILVGRDFGLTWHRSPVDGVERVVSARRLPNAPLVVVLSVPSSTTMGNWYIQSLVVGLGTAATILFLLWLAHYGGHQLAQRERRTRQALEAANAASRAKSSFLGVMSHELRTPLNAIIGFSEVISSQAFGPLANERYLDYVRDINQSGRNLLILINQILDLSRIEAGKHEMRIEGTTLPEVWRHIGNEMGVAATAKGIHLSLRDGDQDEGLVFAGDTRATMQILSNLVSNAIKFTPEGGTVSISAAAASDREIELVVEDTGRGIPPDRLVDVLKPFVQVSDAHARDTGGVGLGLSICSSLAEAMGGRLKIESEVGKGTRVHVYLRRWVDRR</sequence>
<dbReference type="Pfam" id="PF00512">
    <property type="entry name" value="HisKA"/>
    <property type="match status" value="1"/>
</dbReference>
<dbReference type="InterPro" id="IPR033479">
    <property type="entry name" value="dCache_1"/>
</dbReference>
<dbReference type="PROSITE" id="PS50109">
    <property type="entry name" value="HIS_KIN"/>
    <property type="match status" value="1"/>
</dbReference>
<comment type="catalytic activity">
    <reaction evidence="1">
        <text>ATP + protein L-histidine = ADP + protein N-phospho-L-histidine.</text>
        <dbReference type="EC" id="2.7.13.3"/>
    </reaction>
</comment>
<evidence type="ECO:0000256" key="10">
    <source>
        <dbReference type="ARBA" id="ARBA00023012"/>
    </source>
</evidence>
<dbReference type="SMART" id="SM00388">
    <property type="entry name" value="HisKA"/>
    <property type="match status" value="1"/>
</dbReference>
<dbReference type="InterPro" id="IPR005467">
    <property type="entry name" value="His_kinase_dom"/>
</dbReference>
<evidence type="ECO:0000313" key="15">
    <source>
        <dbReference type="Proteomes" id="UP000295783"/>
    </source>
</evidence>
<dbReference type="PRINTS" id="PR00344">
    <property type="entry name" value="BCTRLSENSOR"/>
</dbReference>
<dbReference type="SMART" id="SM00387">
    <property type="entry name" value="HATPase_c"/>
    <property type="match status" value="1"/>
</dbReference>
<dbReference type="EC" id="2.7.13.3" evidence="3"/>
<dbReference type="RefSeq" id="WP_133612046.1">
    <property type="nucleotide sequence ID" value="NZ_SNYW01000006.1"/>
</dbReference>
<keyword evidence="6" id="KW-0808">Transferase</keyword>
<dbReference type="CDD" id="cd00082">
    <property type="entry name" value="HisKA"/>
    <property type="match status" value="1"/>
</dbReference>
<gene>
    <name evidence="14" type="ORF">A8950_0520</name>
</gene>
<dbReference type="InterPro" id="IPR004358">
    <property type="entry name" value="Sig_transdc_His_kin-like_C"/>
</dbReference>
<evidence type="ECO:0000256" key="3">
    <source>
        <dbReference type="ARBA" id="ARBA00012438"/>
    </source>
</evidence>
<evidence type="ECO:0000256" key="8">
    <source>
        <dbReference type="ARBA" id="ARBA00022777"/>
    </source>
</evidence>
<keyword evidence="15" id="KW-1185">Reference proteome</keyword>
<evidence type="ECO:0000256" key="7">
    <source>
        <dbReference type="ARBA" id="ARBA00022692"/>
    </source>
</evidence>
<dbReference type="Pfam" id="PF02518">
    <property type="entry name" value="HATPase_c"/>
    <property type="match status" value="1"/>
</dbReference>
<comment type="subcellular location">
    <subcellularLocation>
        <location evidence="2">Cell membrane</location>
        <topology evidence="2">Multi-pass membrane protein</topology>
    </subcellularLocation>
</comment>
<dbReference type="InterPro" id="IPR003594">
    <property type="entry name" value="HATPase_dom"/>
</dbReference>
<dbReference type="CDD" id="cd12915">
    <property type="entry name" value="PDC2_DGC_like"/>
    <property type="match status" value="1"/>
</dbReference>
<dbReference type="AlphaFoldDB" id="A0A4R6WQY3"/>
<evidence type="ECO:0000256" key="1">
    <source>
        <dbReference type="ARBA" id="ARBA00000085"/>
    </source>
</evidence>
<dbReference type="GO" id="GO:0005886">
    <property type="term" value="C:plasma membrane"/>
    <property type="evidence" value="ECO:0007669"/>
    <property type="project" value="UniProtKB-SubCell"/>
</dbReference>
<dbReference type="InterPro" id="IPR050736">
    <property type="entry name" value="Sensor_HK_Regulatory"/>
</dbReference>
<keyword evidence="5" id="KW-0597">Phosphoprotein</keyword>
<evidence type="ECO:0000256" key="4">
    <source>
        <dbReference type="ARBA" id="ARBA00022475"/>
    </source>
</evidence>
<protein>
    <recommendedName>
        <fullName evidence="3">histidine kinase</fullName>
        <ecNumber evidence="3">2.7.13.3</ecNumber>
    </recommendedName>
</protein>
<comment type="caution">
    <text evidence="14">The sequence shown here is derived from an EMBL/GenBank/DDBJ whole genome shotgun (WGS) entry which is preliminary data.</text>
</comment>
<evidence type="ECO:0000256" key="12">
    <source>
        <dbReference type="SAM" id="Phobius"/>
    </source>
</evidence>
<evidence type="ECO:0000259" key="13">
    <source>
        <dbReference type="PROSITE" id="PS50109"/>
    </source>
</evidence>
<dbReference type="InterPro" id="IPR036890">
    <property type="entry name" value="HATPase_C_sf"/>
</dbReference>
<keyword evidence="4" id="KW-1003">Cell membrane</keyword>
<dbReference type="Gene3D" id="3.30.565.10">
    <property type="entry name" value="Histidine kinase-like ATPase, C-terminal domain"/>
    <property type="match status" value="1"/>
</dbReference>
<dbReference type="Gene3D" id="3.30.450.20">
    <property type="entry name" value="PAS domain"/>
    <property type="match status" value="2"/>
</dbReference>
<dbReference type="InterPro" id="IPR003661">
    <property type="entry name" value="HisK_dim/P_dom"/>
</dbReference>
<dbReference type="OrthoDB" id="9813151at2"/>
<keyword evidence="7 12" id="KW-0812">Transmembrane</keyword>
<accession>A0A4R6WQY3</accession>
<dbReference type="InterPro" id="IPR036097">
    <property type="entry name" value="HisK_dim/P_sf"/>
</dbReference>
<dbReference type="InterPro" id="IPR029151">
    <property type="entry name" value="Sensor-like_sf"/>
</dbReference>
<name>A0A4R6WQY3_9PROT</name>
<dbReference type="PANTHER" id="PTHR43711">
    <property type="entry name" value="TWO-COMPONENT HISTIDINE KINASE"/>
    <property type="match status" value="1"/>
</dbReference>
<feature type="domain" description="Histidine kinase" evidence="13">
    <location>
        <begin position="355"/>
        <end position="578"/>
    </location>
</feature>
<dbReference type="Pfam" id="PF02743">
    <property type="entry name" value="dCache_1"/>
    <property type="match status" value="1"/>
</dbReference>
<evidence type="ECO:0000313" key="14">
    <source>
        <dbReference type="EMBL" id="TDQ83975.1"/>
    </source>
</evidence>
<dbReference type="CDD" id="cd12914">
    <property type="entry name" value="PDC1_DGC_like"/>
    <property type="match status" value="1"/>
</dbReference>
<evidence type="ECO:0000256" key="11">
    <source>
        <dbReference type="ARBA" id="ARBA00023136"/>
    </source>
</evidence>
<dbReference type="EMBL" id="SNYW01000006">
    <property type="protein sequence ID" value="TDQ83975.1"/>
    <property type="molecule type" value="Genomic_DNA"/>
</dbReference>
<proteinExistence type="predicted"/>
<dbReference type="SUPFAM" id="SSF47384">
    <property type="entry name" value="Homodimeric domain of signal transducing histidine kinase"/>
    <property type="match status" value="1"/>
</dbReference>
<dbReference type="GO" id="GO:0000155">
    <property type="term" value="F:phosphorelay sensor kinase activity"/>
    <property type="evidence" value="ECO:0007669"/>
    <property type="project" value="InterPro"/>
</dbReference>
<keyword evidence="11 12" id="KW-0472">Membrane</keyword>
<keyword evidence="9 12" id="KW-1133">Transmembrane helix</keyword>
<dbReference type="SUPFAM" id="SSF103190">
    <property type="entry name" value="Sensory domain-like"/>
    <property type="match status" value="1"/>
</dbReference>
<evidence type="ECO:0000256" key="9">
    <source>
        <dbReference type="ARBA" id="ARBA00022989"/>
    </source>
</evidence>
<keyword evidence="10" id="KW-0902">Two-component regulatory system</keyword>
<evidence type="ECO:0000256" key="5">
    <source>
        <dbReference type="ARBA" id="ARBA00022553"/>
    </source>
</evidence>
<dbReference type="Gene3D" id="1.10.287.130">
    <property type="match status" value="1"/>
</dbReference>
<feature type="transmembrane region" description="Helical" evidence="12">
    <location>
        <begin position="299"/>
        <end position="321"/>
    </location>
</feature>
<reference evidence="14 15" key="1">
    <citation type="submission" date="2019-03" db="EMBL/GenBank/DDBJ databases">
        <title>Genomic Encyclopedia of Type Strains, Phase III (KMG-III): the genomes of soil and plant-associated and newly described type strains.</title>
        <authorList>
            <person name="Whitman W."/>
        </authorList>
    </citation>
    <scope>NUCLEOTIDE SEQUENCE [LARGE SCALE GENOMIC DNA]</scope>
    <source>
        <strain evidence="14 15">CGMCC 1.7660</strain>
    </source>
</reference>
<evidence type="ECO:0000256" key="2">
    <source>
        <dbReference type="ARBA" id="ARBA00004651"/>
    </source>
</evidence>
<evidence type="ECO:0000256" key="6">
    <source>
        <dbReference type="ARBA" id="ARBA00022679"/>
    </source>
</evidence>
<feature type="transmembrane region" description="Helical" evidence="12">
    <location>
        <begin position="27"/>
        <end position="50"/>
    </location>
</feature>
<keyword evidence="8" id="KW-0418">Kinase</keyword>